<protein>
    <recommendedName>
        <fullName evidence="10 11">Protein translocase subunit SecY</fullName>
    </recommendedName>
    <alternativeName>
        <fullName evidence="10">Protein transport protein SEC61 subunit alpha homolog</fullName>
    </alternativeName>
</protein>
<reference evidence="15 16" key="1">
    <citation type="submission" date="2020-02" db="EMBL/GenBank/DDBJ databases">
        <title>Comparative genome analysis reveals the metabolism and evolution of the thermophilic archaeal genus Metallosphaera.</title>
        <authorList>
            <person name="Jiang C."/>
        </authorList>
    </citation>
    <scope>NUCLEOTIDE SEQUENCE [LARGE SCALE GENOMIC DNA]</scope>
    <source>
        <strain evidence="15 16">Ric-A</strain>
    </source>
</reference>
<keyword evidence="7 10" id="KW-1133">Transmembrane helix</keyword>
<dbReference type="Pfam" id="PF00344">
    <property type="entry name" value="SecY"/>
    <property type="match status" value="1"/>
</dbReference>
<keyword evidence="6 10" id="KW-0653">Protein transport</keyword>
<feature type="domain" description="Translocon Sec61/SecY plug" evidence="14">
    <location>
        <begin position="38"/>
        <end position="71"/>
    </location>
</feature>
<gene>
    <name evidence="10 15" type="primary">secY</name>
    <name evidence="15" type="ORF">GWK48_05720</name>
</gene>
<keyword evidence="16" id="KW-1185">Reference proteome</keyword>
<dbReference type="PIRSF" id="PIRSF004557">
    <property type="entry name" value="SecY"/>
    <property type="match status" value="1"/>
</dbReference>
<dbReference type="PANTHER" id="PTHR10906">
    <property type="entry name" value="SECY/SEC61-ALPHA FAMILY MEMBER"/>
    <property type="match status" value="1"/>
</dbReference>
<evidence type="ECO:0000256" key="13">
    <source>
        <dbReference type="RuleBase" id="RU004349"/>
    </source>
</evidence>
<accession>A0A6N0NSX3</accession>
<proteinExistence type="inferred from homology"/>
<dbReference type="KEGG" id="mten:GWK48_05720"/>
<comment type="subunit">
    <text evidence="10">Component of the Sec protein translocase complex. Heterotrimer consisting of alpha (SecY), beta (SecG) and gamma (SecE) subunits. The heterotrimers can form oligomers, although 1 heterotrimer is thought to be able to translocate proteins. Interacts with the ribosome. May interact with SecDF, and other proteins may be involved.</text>
</comment>
<dbReference type="OrthoDB" id="371914at2157"/>
<dbReference type="InterPro" id="IPR019561">
    <property type="entry name" value="Translocon_Sec61/SecY_plug_dom"/>
</dbReference>
<evidence type="ECO:0000256" key="1">
    <source>
        <dbReference type="ARBA" id="ARBA00004127"/>
    </source>
</evidence>
<feature type="transmembrane region" description="Helical" evidence="10">
    <location>
        <begin position="169"/>
        <end position="193"/>
    </location>
</feature>
<evidence type="ECO:0000313" key="16">
    <source>
        <dbReference type="Proteomes" id="UP000509301"/>
    </source>
</evidence>
<evidence type="ECO:0000256" key="4">
    <source>
        <dbReference type="ARBA" id="ARBA00022475"/>
    </source>
</evidence>
<evidence type="ECO:0000256" key="11">
    <source>
        <dbReference type="RuleBase" id="RU000537"/>
    </source>
</evidence>
<dbReference type="SUPFAM" id="SSF103491">
    <property type="entry name" value="Preprotein translocase SecY subunit"/>
    <property type="match status" value="1"/>
</dbReference>
<keyword evidence="9 10" id="KW-0472">Membrane</keyword>
<dbReference type="PROSITE" id="PS00756">
    <property type="entry name" value="SECY_2"/>
    <property type="match status" value="1"/>
</dbReference>
<evidence type="ECO:0000256" key="2">
    <source>
        <dbReference type="ARBA" id="ARBA00005751"/>
    </source>
</evidence>
<keyword evidence="5 10" id="KW-0812">Transmembrane</keyword>
<evidence type="ECO:0000256" key="6">
    <source>
        <dbReference type="ARBA" id="ARBA00022927"/>
    </source>
</evidence>
<dbReference type="GO" id="GO:0012505">
    <property type="term" value="C:endomembrane system"/>
    <property type="evidence" value="ECO:0007669"/>
    <property type="project" value="UniProtKB-SubCell"/>
</dbReference>
<dbReference type="InterPro" id="IPR002208">
    <property type="entry name" value="SecY/SEC61-alpha"/>
</dbReference>
<dbReference type="GO" id="GO:0005886">
    <property type="term" value="C:plasma membrane"/>
    <property type="evidence" value="ECO:0007669"/>
    <property type="project" value="UniProtKB-SubCell"/>
</dbReference>
<dbReference type="InterPro" id="IPR030659">
    <property type="entry name" value="SecY_CS"/>
</dbReference>
<comment type="function">
    <text evidence="10 11">The central subunit of the protein translocation channel SecYEG. Consists of two halves formed by TMs 1-5 and 6-10. These two domains form a lateral gate at the front which open onto the bilayer between TMs 2 and 7, and are clamped together by SecE at the back. The channel is closed by both a pore ring composed of hydrophobic SecY resides and a short helix (helix 2A) on the extracellular side of the membrane which forms a plug. The plug probably moves laterally to allow the channel to open. The ring and the pore may move independently.</text>
</comment>
<evidence type="ECO:0000256" key="7">
    <source>
        <dbReference type="ARBA" id="ARBA00022989"/>
    </source>
</evidence>
<name>A0A6N0NSX3_9CREN</name>
<feature type="transmembrane region" description="Helical" evidence="10">
    <location>
        <begin position="428"/>
        <end position="447"/>
    </location>
</feature>
<dbReference type="RefSeq" id="WP_174630414.1">
    <property type="nucleotide sequence ID" value="NZ_CP049074.1"/>
</dbReference>
<evidence type="ECO:0000256" key="8">
    <source>
        <dbReference type="ARBA" id="ARBA00023010"/>
    </source>
</evidence>
<keyword evidence="8 10" id="KW-0811">Translocation</keyword>
<feature type="transmembrane region" description="Helical" evidence="10">
    <location>
        <begin position="72"/>
        <end position="97"/>
    </location>
</feature>
<dbReference type="AlphaFoldDB" id="A0A6N0NSX3"/>
<feature type="transmembrane region" description="Helical" evidence="10">
    <location>
        <begin position="236"/>
        <end position="254"/>
    </location>
</feature>
<evidence type="ECO:0000256" key="3">
    <source>
        <dbReference type="ARBA" id="ARBA00022448"/>
    </source>
</evidence>
<dbReference type="InterPro" id="IPR026593">
    <property type="entry name" value="SecY"/>
</dbReference>
<dbReference type="InterPro" id="IPR023201">
    <property type="entry name" value="SecY_dom_sf"/>
</dbReference>
<keyword evidence="4 10" id="KW-1003">Cell membrane</keyword>
<dbReference type="Proteomes" id="UP000509301">
    <property type="component" value="Chromosome"/>
</dbReference>
<dbReference type="NCBIfam" id="NF006341">
    <property type="entry name" value="PRK08568.1-5"/>
    <property type="match status" value="1"/>
</dbReference>
<evidence type="ECO:0000256" key="12">
    <source>
        <dbReference type="RuleBase" id="RU003484"/>
    </source>
</evidence>
<dbReference type="PROSITE" id="PS00755">
    <property type="entry name" value="SECY_1"/>
    <property type="match status" value="1"/>
</dbReference>
<dbReference type="GO" id="GO:0065002">
    <property type="term" value="P:intracellular protein transmembrane transport"/>
    <property type="evidence" value="ECO:0007669"/>
    <property type="project" value="UniProtKB-UniRule"/>
</dbReference>
<dbReference type="GO" id="GO:0006605">
    <property type="term" value="P:protein targeting"/>
    <property type="evidence" value="ECO:0007669"/>
    <property type="project" value="UniProtKB-UniRule"/>
</dbReference>
<dbReference type="Pfam" id="PF10559">
    <property type="entry name" value="Plug_translocon"/>
    <property type="match status" value="1"/>
</dbReference>
<comment type="similarity">
    <text evidence="2 10 13">Belongs to the SecY/SEC61-alpha family.</text>
</comment>
<feature type="transmembrane region" description="Helical" evidence="10">
    <location>
        <begin position="341"/>
        <end position="362"/>
    </location>
</feature>
<evidence type="ECO:0000313" key="15">
    <source>
        <dbReference type="EMBL" id="QKQ99943.1"/>
    </source>
</evidence>
<keyword evidence="3 10" id="KW-0813">Transport</keyword>
<feature type="transmembrane region" description="Helical" evidence="10">
    <location>
        <begin position="30"/>
        <end position="52"/>
    </location>
</feature>
<dbReference type="HAMAP" id="MF_01465">
    <property type="entry name" value="SecY"/>
    <property type="match status" value="1"/>
</dbReference>
<feature type="transmembrane region" description="Helical" evidence="10">
    <location>
        <begin position="117"/>
        <end position="136"/>
    </location>
</feature>
<feature type="transmembrane region" description="Helical" evidence="10">
    <location>
        <begin position="400"/>
        <end position="422"/>
    </location>
</feature>
<feature type="transmembrane region" description="Helical" evidence="10">
    <location>
        <begin position="142"/>
        <end position="162"/>
    </location>
</feature>
<evidence type="ECO:0000256" key="9">
    <source>
        <dbReference type="ARBA" id="ARBA00023136"/>
    </source>
</evidence>
<evidence type="ECO:0000256" key="10">
    <source>
        <dbReference type="HAMAP-Rule" id="MF_01465"/>
    </source>
</evidence>
<dbReference type="EMBL" id="CP049074">
    <property type="protein sequence ID" value="QKQ99943.1"/>
    <property type="molecule type" value="Genomic_DNA"/>
</dbReference>
<dbReference type="GeneID" id="55641428"/>
<evidence type="ECO:0000256" key="5">
    <source>
        <dbReference type="ARBA" id="ARBA00022692"/>
    </source>
</evidence>
<comment type="subcellular location">
    <subcellularLocation>
        <location evidence="10">Cell membrane</location>
        <topology evidence="10">Multi-pass membrane protein</topology>
    </subcellularLocation>
    <subcellularLocation>
        <location evidence="1">Endomembrane system</location>
        <topology evidence="1">Multi-pass membrane protein</topology>
    </subcellularLocation>
    <subcellularLocation>
        <location evidence="12">Membrane</location>
        <topology evidence="12">Multi-pass membrane protein</topology>
    </subcellularLocation>
</comment>
<evidence type="ECO:0000259" key="14">
    <source>
        <dbReference type="Pfam" id="PF10559"/>
    </source>
</evidence>
<feature type="transmembrane region" description="Helical" evidence="10">
    <location>
        <begin position="275"/>
        <end position="293"/>
    </location>
</feature>
<organism evidence="15 16">
    <name type="scientific">Metallosphaera tengchongensis</name>
    <dbReference type="NCBI Taxonomy" id="1532350"/>
    <lineage>
        <taxon>Archaea</taxon>
        <taxon>Thermoproteota</taxon>
        <taxon>Thermoprotei</taxon>
        <taxon>Sulfolobales</taxon>
        <taxon>Sulfolobaceae</taxon>
        <taxon>Metallosphaera</taxon>
    </lineage>
</organism>
<dbReference type="Gene3D" id="1.10.3370.10">
    <property type="entry name" value="SecY subunit domain"/>
    <property type="match status" value="1"/>
</dbReference>
<sequence length="463" mass="50174">MSFTDVLSKLGQILPAVKKPEQKPNLNQKLLWSIVGVVVYLLMSSVPLYGIQSTSLSNFLLEQVIFASTAGTLAQLGIGPIITAGLIMQILVGSKLLNLNLNNEDDKAKFTEAQKGLAFIFILIESFLFGFALSRSSGLTNFNIPLIVAGQLIIATYFILLLDELIQKGWGLGSGVSLFILAGTMKIIFWYMFGIVNVQSQNLPVGFFPSLVTTIVDHGDLLSLIVNTTKPFQPDLVGLITTISLIFLIIYLTSINVQIPITSQKLRGIRRTIPLNFLYVSSIPVIFVSVLGADIELFSSLTSYISSSASSFLNAIQSAFIFPPPNTTIPHSVYAVVEDPIGAIIYSAVFIVLGILFGIVWVEVSGLDPATQAQNLVDAGIEIPGMRNSPKMIEAVLAKYIYPLAFFSSLIVSVIAVGATLLGVYGTGVGILLAVSIAMQYYSLLAYERSIEMYPLLKRLIGE</sequence>